<feature type="domain" description="FCP1 homology" evidence="6">
    <location>
        <begin position="407"/>
        <end position="566"/>
    </location>
</feature>
<evidence type="ECO:0000256" key="1">
    <source>
        <dbReference type="ARBA" id="ARBA00022801"/>
    </source>
</evidence>
<dbReference type="EMBL" id="GEEE01019875">
    <property type="protein sequence ID" value="JAP43350.1"/>
    <property type="molecule type" value="Transcribed_RNA"/>
</dbReference>
<evidence type="ECO:0000256" key="3">
    <source>
        <dbReference type="ARBA" id="ARBA00037324"/>
    </source>
</evidence>
<dbReference type="SMART" id="SM00577">
    <property type="entry name" value="CPDc"/>
    <property type="match status" value="1"/>
</dbReference>
<dbReference type="InterPro" id="IPR023214">
    <property type="entry name" value="HAD_sf"/>
</dbReference>
<dbReference type="InterPro" id="IPR004274">
    <property type="entry name" value="FCP1_dom"/>
</dbReference>
<dbReference type="FunFam" id="3.40.50.1000:FF:000015">
    <property type="entry name" value="CTD small phosphatase-like protein 2"/>
    <property type="match status" value="1"/>
</dbReference>
<dbReference type="GO" id="GO:0005634">
    <property type="term" value="C:nucleus"/>
    <property type="evidence" value="ECO:0007669"/>
    <property type="project" value="UniProtKB-ARBA"/>
</dbReference>
<dbReference type="PROSITE" id="PS50969">
    <property type="entry name" value="FCP1"/>
    <property type="match status" value="1"/>
</dbReference>
<accession>A0A0X3NW23</accession>
<evidence type="ECO:0000256" key="5">
    <source>
        <dbReference type="SAM" id="MobiDB-lite"/>
    </source>
</evidence>
<sequence>MLQHKAPNSTIIVGSLPDLKRVVDSRPNNPLGKNMIKGPTSPAPPSKKMRIFSGSPTHRISNPPSPRRSHRVISGQIFSPVYELPLAKKPRNRPLNRGRTAWPDRSPDSLVNSAHRPVFCPQESLSVRKSVCFEKPDCVKLKITKLLRPKYRRKARPFPSHNRARVMQRRARLTEVSSRRARSTRHPSAPTAETSHMLFAQSDGYGAFSDLESHHPPLSTQSFTITSTQPPKNYPPTLITQVTHQTMAHIWPAHNHSPSDAGILEQHHSLHLSDNTVHLPEPHAKVLISHSAEESTVAKSPKTEDSEVATTGRLSTPDDDIWLTDTENSTVDSTTSSLSHVETASALKDILSTEQDTTAEQIAVEEAAEYEDTGDLCELDPFAFIRTLPPVSEDLLICPPALPKRTRSCPEFCLVLDLDETLVHCSLTPLVDAKFVFQVVFQGVVYMVYVRVRPHLFSFLERVSELYEVVLFTASTKVYADRLVNLLDPKKKWIRHRLFRESCFYVNGNYVKDLRVLGRDLTKTVIIDNSPQAFGYQLSNGIPIESWFTDKEDNELLKLLPFLENLVNTSDVRPVVDSYFNLRSKVYPKEELKHWSESEERSFCPSVESPTPSH</sequence>
<protein>
    <submittedName>
        <fullName evidence="7">CTD small phosphatase-like protein 2</fullName>
    </submittedName>
</protein>
<dbReference type="SUPFAM" id="SSF56784">
    <property type="entry name" value="HAD-like"/>
    <property type="match status" value="1"/>
</dbReference>
<evidence type="ECO:0000256" key="4">
    <source>
        <dbReference type="ARBA" id="ARBA00038355"/>
    </source>
</evidence>
<feature type="region of interest" description="Disordered" evidence="5">
    <location>
        <begin position="291"/>
        <end position="321"/>
    </location>
</feature>
<keyword evidence="2" id="KW-0904">Protein phosphatase</keyword>
<dbReference type="NCBIfam" id="TIGR02251">
    <property type="entry name" value="HIF-SF_euk"/>
    <property type="match status" value="1"/>
</dbReference>
<evidence type="ECO:0000256" key="2">
    <source>
        <dbReference type="ARBA" id="ARBA00022912"/>
    </source>
</evidence>
<reference evidence="7" key="1">
    <citation type="submission" date="2016-01" db="EMBL/GenBank/DDBJ databases">
        <title>Reference transcriptome for the parasite Schistocephalus solidus: insights into the molecular evolution of parasitism.</title>
        <authorList>
            <person name="Hebert F.O."/>
            <person name="Grambauer S."/>
            <person name="Barber I."/>
            <person name="Landry C.R."/>
            <person name="Aubin-Horth N."/>
        </authorList>
    </citation>
    <scope>NUCLEOTIDE SEQUENCE</scope>
</reference>
<dbReference type="Gene3D" id="3.40.50.1000">
    <property type="entry name" value="HAD superfamily/HAD-like"/>
    <property type="match status" value="1"/>
</dbReference>
<gene>
    <name evidence="7" type="primary">CTSL2</name>
    <name evidence="7" type="ORF">TR113495</name>
</gene>
<name>A0A0X3NW23_SCHSO</name>
<comment type="function">
    <text evidence="3">Probable phosphatase.</text>
</comment>
<feature type="region of interest" description="Disordered" evidence="5">
    <location>
        <begin position="89"/>
        <end position="110"/>
    </location>
</feature>
<keyword evidence="1" id="KW-0378">Hydrolase</keyword>
<feature type="region of interest" description="Disordered" evidence="5">
    <location>
        <begin position="21"/>
        <end position="46"/>
    </location>
</feature>
<dbReference type="InterPro" id="IPR036412">
    <property type="entry name" value="HAD-like_sf"/>
</dbReference>
<dbReference type="GO" id="GO:0004721">
    <property type="term" value="F:phosphoprotein phosphatase activity"/>
    <property type="evidence" value="ECO:0007669"/>
    <property type="project" value="UniProtKB-KW"/>
</dbReference>
<evidence type="ECO:0000313" key="7">
    <source>
        <dbReference type="EMBL" id="JAP43350.1"/>
    </source>
</evidence>
<dbReference type="CDD" id="cd07521">
    <property type="entry name" value="HAD_FCP1-like"/>
    <property type="match status" value="1"/>
</dbReference>
<dbReference type="InterPro" id="IPR011948">
    <property type="entry name" value="Dullard_phosphatase"/>
</dbReference>
<organism evidence="7">
    <name type="scientific">Schistocephalus solidus</name>
    <name type="common">Tapeworm</name>
    <dbReference type="NCBI Taxonomy" id="70667"/>
    <lineage>
        <taxon>Eukaryota</taxon>
        <taxon>Metazoa</taxon>
        <taxon>Spiralia</taxon>
        <taxon>Lophotrochozoa</taxon>
        <taxon>Platyhelminthes</taxon>
        <taxon>Cestoda</taxon>
        <taxon>Eucestoda</taxon>
        <taxon>Diphyllobothriidea</taxon>
        <taxon>Diphyllobothriidae</taxon>
        <taxon>Schistocephalus</taxon>
    </lineage>
</organism>
<dbReference type="AlphaFoldDB" id="A0A0X3NW23"/>
<feature type="region of interest" description="Disordered" evidence="5">
    <location>
        <begin position="168"/>
        <end position="191"/>
    </location>
</feature>
<comment type="similarity">
    <text evidence="4">Belongs to the CTDSPL2 family.</text>
</comment>
<dbReference type="InterPro" id="IPR050365">
    <property type="entry name" value="TIM50"/>
</dbReference>
<dbReference type="PANTHER" id="PTHR12210">
    <property type="entry name" value="DULLARD PROTEIN PHOSPHATASE"/>
    <property type="match status" value="1"/>
</dbReference>
<evidence type="ECO:0000259" key="6">
    <source>
        <dbReference type="PROSITE" id="PS50969"/>
    </source>
</evidence>
<proteinExistence type="inferred from homology"/>
<dbReference type="Pfam" id="PF03031">
    <property type="entry name" value="NIF"/>
    <property type="match status" value="1"/>
</dbReference>